<dbReference type="EMBL" id="KZ302211">
    <property type="protein sequence ID" value="PFH46304.1"/>
    <property type="molecule type" value="Genomic_DNA"/>
</dbReference>
<evidence type="ECO:0000313" key="1">
    <source>
        <dbReference type="EMBL" id="PFH46304.1"/>
    </source>
</evidence>
<dbReference type="CDD" id="cd07822">
    <property type="entry name" value="SRPBCC_4"/>
    <property type="match status" value="1"/>
</dbReference>
<dbReference type="Gene3D" id="3.30.530.20">
    <property type="match status" value="1"/>
</dbReference>
<dbReference type="AlphaFoldDB" id="A0A2A9NAG0"/>
<dbReference type="SUPFAM" id="SSF55961">
    <property type="entry name" value="Bet v1-like"/>
    <property type="match status" value="1"/>
</dbReference>
<dbReference type="OrthoDB" id="509124at2759"/>
<dbReference type="Proteomes" id="UP000242287">
    <property type="component" value="Unassembled WGS sequence"/>
</dbReference>
<sequence length="199" mass="22117">MSTSSCHETVIGGSNLPSITTRGAFSVSATATIDAPIDLVWDVLLDFPSYSQWQVFPSISLCPIDRGQVITDKNKRPLADQTPEVGKYLLIAPVHLPPTMGKPGWFGTSSAFEIISAVDHDEHRVAWINIDMPRFLLNAERWQVLSVDPTGQTKYETREVFGGFFSYFIKFFLQSSLVHGFSAQAEGLKKRAEQLHKAT</sequence>
<organism evidence="1 2">
    <name type="scientific">Amanita thiersii Skay4041</name>
    <dbReference type="NCBI Taxonomy" id="703135"/>
    <lineage>
        <taxon>Eukaryota</taxon>
        <taxon>Fungi</taxon>
        <taxon>Dikarya</taxon>
        <taxon>Basidiomycota</taxon>
        <taxon>Agaricomycotina</taxon>
        <taxon>Agaricomycetes</taxon>
        <taxon>Agaricomycetidae</taxon>
        <taxon>Agaricales</taxon>
        <taxon>Pluteineae</taxon>
        <taxon>Amanitaceae</taxon>
        <taxon>Amanita</taxon>
    </lineage>
</organism>
<dbReference type="InterPro" id="IPR023393">
    <property type="entry name" value="START-like_dom_sf"/>
</dbReference>
<reference evidence="1 2" key="1">
    <citation type="submission" date="2014-02" db="EMBL/GenBank/DDBJ databases">
        <title>Transposable element dynamics among asymbiotic and ectomycorrhizal Amanita fungi.</title>
        <authorList>
            <consortium name="DOE Joint Genome Institute"/>
            <person name="Hess J."/>
            <person name="Skrede I."/>
            <person name="Wolfe B."/>
            <person name="LaButti K."/>
            <person name="Ohm R.A."/>
            <person name="Grigoriev I.V."/>
            <person name="Pringle A."/>
        </authorList>
    </citation>
    <scope>NUCLEOTIDE SEQUENCE [LARGE SCALE GENOMIC DNA]</scope>
    <source>
        <strain evidence="1 2">SKay4041</strain>
    </source>
</reference>
<name>A0A2A9NAG0_9AGAR</name>
<proteinExistence type="predicted"/>
<keyword evidence="2" id="KW-1185">Reference proteome</keyword>
<evidence type="ECO:0008006" key="3">
    <source>
        <dbReference type="Google" id="ProtNLM"/>
    </source>
</evidence>
<gene>
    <name evidence="1" type="ORF">AMATHDRAFT_155684</name>
</gene>
<accession>A0A2A9NAG0</accession>
<protein>
    <recommendedName>
        <fullName evidence="3">Coenzyme Q-binding protein COQ10 START domain-containing protein</fullName>
    </recommendedName>
</protein>
<evidence type="ECO:0000313" key="2">
    <source>
        <dbReference type="Proteomes" id="UP000242287"/>
    </source>
</evidence>